<reference evidence="5 6" key="1">
    <citation type="submission" date="2020-07" db="EMBL/GenBank/DDBJ databases">
        <title>Vallitalea guaymasensis genome.</title>
        <authorList>
            <person name="Postec A."/>
        </authorList>
    </citation>
    <scope>NUCLEOTIDE SEQUENCE [LARGE SCALE GENOMIC DNA]</scope>
    <source>
        <strain evidence="5 6">Ra1766G1</strain>
    </source>
</reference>
<feature type="domain" description="HTH araC/xylS-type" evidence="4">
    <location>
        <begin position="208"/>
        <end position="306"/>
    </location>
</feature>
<name>A0A8J8SCQ3_9FIRM</name>
<dbReference type="SMART" id="SM00342">
    <property type="entry name" value="HTH_ARAC"/>
    <property type="match status" value="1"/>
</dbReference>
<dbReference type="Pfam" id="PF12833">
    <property type="entry name" value="HTH_18"/>
    <property type="match status" value="1"/>
</dbReference>
<evidence type="ECO:0000256" key="2">
    <source>
        <dbReference type="ARBA" id="ARBA00023125"/>
    </source>
</evidence>
<proteinExistence type="predicted"/>
<dbReference type="GO" id="GO:0043565">
    <property type="term" value="F:sequence-specific DNA binding"/>
    <property type="evidence" value="ECO:0007669"/>
    <property type="project" value="InterPro"/>
</dbReference>
<dbReference type="InterPro" id="IPR003313">
    <property type="entry name" value="AraC-bd"/>
</dbReference>
<dbReference type="InterPro" id="IPR018060">
    <property type="entry name" value="HTH_AraC"/>
</dbReference>
<dbReference type="EMBL" id="CP058561">
    <property type="protein sequence ID" value="QUH29681.1"/>
    <property type="molecule type" value="Genomic_DNA"/>
</dbReference>
<dbReference type="GO" id="GO:0003700">
    <property type="term" value="F:DNA-binding transcription factor activity"/>
    <property type="evidence" value="ECO:0007669"/>
    <property type="project" value="InterPro"/>
</dbReference>
<gene>
    <name evidence="5" type="ORF">HYG85_12525</name>
</gene>
<organism evidence="5 6">
    <name type="scientific">Vallitalea guaymasensis</name>
    <dbReference type="NCBI Taxonomy" id="1185412"/>
    <lineage>
        <taxon>Bacteria</taxon>
        <taxon>Bacillati</taxon>
        <taxon>Bacillota</taxon>
        <taxon>Clostridia</taxon>
        <taxon>Lachnospirales</taxon>
        <taxon>Vallitaleaceae</taxon>
        <taxon>Vallitalea</taxon>
    </lineage>
</organism>
<accession>A0A8J8SCQ3</accession>
<evidence type="ECO:0000313" key="6">
    <source>
        <dbReference type="Proteomes" id="UP000677305"/>
    </source>
</evidence>
<dbReference type="PANTHER" id="PTHR43280:SF2">
    <property type="entry name" value="HTH-TYPE TRANSCRIPTIONAL REGULATOR EXSA"/>
    <property type="match status" value="1"/>
</dbReference>
<evidence type="ECO:0000256" key="1">
    <source>
        <dbReference type="ARBA" id="ARBA00023015"/>
    </source>
</evidence>
<dbReference type="Pfam" id="PF02311">
    <property type="entry name" value="AraC_binding"/>
    <property type="match status" value="1"/>
</dbReference>
<keyword evidence="2" id="KW-0238">DNA-binding</keyword>
<dbReference type="PANTHER" id="PTHR43280">
    <property type="entry name" value="ARAC-FAMILY TRANSCRIPTIONAL REGULATOR"/>
    <property type="match status" value="1"/>
</dbReference>
<dbReference type="AlphaFoldDB" id="A0A8J8SCQ3"/>
<sequence>MRENIKIDLSDYEDDFMLLNKICYKDILVNNIQLKILGIHYMDTDPDWNVSKHKHSFFEFHYITDNYVFTTSNGIKRKITPGQFYTLAPGVLHSHCQEDGIGHTGFSMRWEIVTNSAFNNEQLNLIKSKQLIESIYATGSEPLTDDGTILNGVLNLLELGRQGFSELELQLAFFQIVLKLSKYANQDLSELKSNIGSKDDSFDNNIVINTIQFIEDNYYQDINVNDVANSVHVSYSHLSRLFKNSVGETVNQYIKKVRLKKAAYLLKCTSKDMSTIAKEVGFNSEYYFCNDFKKNVGMSPGNYRKSNSSLSE</sequence>
<dbReference type="Gene3D" id="1.10.10.60">
    <property type="entry name" value="Homeodomain-like"/>
    <property type="match status" value="2"/>
</dbReference>
<dbReference type="SUPFAM" id="SSF46689">
    <property type="entry name" value="Homeodomain-like"/>
    <property type="match status" value="2"/>
</dbReference>
<evidence type="ECO:0000259" key="4">
    <source>
        <dbReference type="PROSITE" id="PS01124"/>
    </source>
</evidence>
<dbReference type="InterPro" id="IPR037923">
    <property type="entry name" value="HTH-like"/>
</dbReference>
<keyword evidence="6" id="KW-1185">Reference proteome</keyword>
<keyword evidence="1" id="KW-0805">Transcription regulation</keyword>
<dbReference type="InterPro" id="IPR020449">
    <property type="entry name" value="Tscrpt_reg_AraC-type_HTH"/>
</dbReference>
<dbReference type="RefSeq" id="WP_212689943.1">
    <property type="nucleotide sequence ID" value="NZ_CP058561.1"/>
</dbReference>
<protein>
    <submittedName>
        <fullName evidence="5">Helix-turn-helix transcriptional regulator</fullName>
    </submittedName>
</protein>
<dbReference type="KEGG" id="vgu:HYG85_12525"/>
<dbReference type="SUPFAM" id="SSF51215">
    <property type="entry name" value="Regulatory protein AraC"/>
    <property type="match status" value="1"/>
</dbReference>
<evidence type="ECO:0000256" key="3">
    <source>
        <dbReference type="ARBA" id="ARBA00023163"/>
    </source>
</evidence>
<dbReference type="Proteomes" id="UP000677305">
    <property type="component" value="Chromosome"/>
</dbReference>
<dbReference type="PROSITE" id="PS01124">
    <property type="entry name" value="HTH_ARAC_FAMILY_2"/>
    <property type="match status" value="1"/>
</dbReference>
<keyword evidence="3" id="KW-0804">Transcription</keyword>
<dbReference type="InterPro" id="IPR009057">
    <property type="entry name" value="Homeodomain-like_sf"/>
</dbReference>
<evidence type="ECO:0000313" key="5">
    <source>
        <dbReference type="EMBL" id="QUH29681.1"/>
    </source>
</evidence>
<dbReference type="PRINTS" id="PR00032">
    <property type="entry name" value="HTHARAC"/>
</dbReference>